<proteinExistence type="predicted"/>
<protein>
    <submittedName>
        <fullName evidence="1">Uncharacterized protein</fullName>
    </submittedName>
</protein>
<dbReference type="AlphaFoldDB" id="A0A0J7XR70"/>
<dbReference type="Proteomes" id="UP000052232">
    <property type="component" value="Unassembled WGS sequence"/>
</dbReference>
<evidence type="ECO:0000313" key="2">
    <source>
        <dbReference type="Proteomes" id="UP000052232"/>
    </source>
</evidence>
<gene>
    <name evidence="1" type="ORF">V473_17855</name>
</gene>
<reference evidence="1 2" key="1">
    <citation type="journal article" date="2015" name="G3 (Bethesda)">
        <title>Insights into Ongoing Evolution of the Hexachlorocyclohexane Catabolic Pathway from Comparative Genomics of Ten Sphingomonadaceae Strains.</title>
        <authorList>
            <person name="Pearce S.L."/>
            <person name="Oakeshott J.G."/>
            <person name="Pandey G."/>
        </authorList>
    </citation>
    <scope>NUCLEOTIDE SEQUENCE [LARGE SCALE GENOMIC DNA]</scope>
    <source>
        <strain evidence="1 2">LL01</strain>
    </source>
</reference>
<dbReference type="RefSeq" id="WP_066607143.1">
    <property type="nucleotide sequence ID" value="NZ_KQ130435.1"/>
</dbReference>
<evidence type="ECO:0000313" key="1">
    <source>
        <dbReference type="EMBL" id="KMS54182.1"/>
    </source>
</evidence>
<sequence length="166" mass="19811">MPFPRPDDLQTVYDLEIDQECRLSPAEGETVERAFQRLKLRTAKYASKDRYYRLKIEDNFIFIQRIKKEFRGKLCDFLKMKPGTQILLKTKPTDSDVTKARNKAQYLGGYNFSTKRDRKGYYEAHKDRIGRLVIICSMSAMGEYDEQLSDSWWNWPMTQLWEGEWK</sequence>
<organism evidence="1 2">
    <name type="scientific">Sphingobium cupriresistens LL01</name>
    <dbReference type="NCBI Taxonomy" id="1420583"/>
    <lineage>
        <taxon>Bacteria</taxon>
        <taxon>Pseudomonadati</taxon>
        <taxon>Pseudomonadota</taxon>
        <taxon>Alphaproteobacteria</taxon>
        <taxon>Sphingomonadales</taxon>
        <taxon>Sphingomonadaceae</taxon>
        <taxon>Sphingobium</taxon>
    </lineage>
</organism>
<dbReference type="PATRIC" id="fig|1420583.3.peg.3378"/>
<comment type="caution">
    <text evidence="1">The sequence shown here is derived from an EMBL/GenBank/DDBJ whole genome shotgun (WGS) entry which is preliminary data.</text>
</comment>
<dbReference type="STRING" id="1420583.V473_17855"/>
<keyword evidence="2" id="KW-1185">Reference proteome</keyword>
<accession>A0A0J7XR70</accession>
<name>A0A0J7XR70_9SPHN</name>
<dbReference type="EMBL" id="JACT01000004">
    <property type="protein sequence ID" value="KMS54182.1"/>
    <property type="molecule type" value="Genomic_DNA"/>
</dbReference>